<name>A0ABY0H0N5_9PEZI</name>
<evidence type="ECO:0000313" key="2">
    <source>
        <dbReference type="Proteomes" id="UP000294003"/>
    </source>
</evidence>
<comment type="caution">
    <text evidence="1">The sequence shown here is derived from an EMBL/GenBank/DDBJ whole genome shotgun (WGS) entry which is preliminary data.</text>
</comment>
<sequence length="375" mass="41751">MAFSPGISCNSALVDAAEDNRFDEIPSEEESPVAKSQIDSASVVEILPEVDVAIKGPQGLKCLISSPVDSSFSVDNAVSLLSVSESDEFSTFEEPSWEGVPLRLRGWLEEQEGLRIDKHPISSSTAELLKVHQLLCRKTFGFQTCGGIGITKVIIDVALRYFKQVNPVQRTSTIADHTVPGKYPVPRKCGASGSRVLDDAFPQFKKLDPSKYVVRYLKAGCGLENCRPKGIAVWAIPVDDKTPWSQPDPDALKRPPQRAAWADVLLRTKEDVAGLGLPSTIQYICRRCKSDITTDEDPRWTIESLPRYLPRSPRCVTCENTCTNRRPIDPSIKWLDVAALSRKWAQIRKEDWAIGDILKNPDRYFPKARQVNEGK</sequence>
<organism evidence="1 2">
    <name type="scientific">Monosporascus cannonballus</name>
    <dbReference type="NCBI Taxonomy" id="155416"/>
    <lineage>
        <taxon>Eukaryota</taxon>
        <taxon>Fungi</taxon>
        <taxon>Dikarya</taxon>
        <taxon>Ascomycota</taxon>
        <taxon>Pezizomycotina</taxon>
        <taxon>Sordariomycetes</taxon>
        <taxon>Xylariomycetidae</taxon>
        <taxon>Xylariales</taxon>
        <taxon>Xylariales incertae sedis</taxon>
        <taxon>Monosporascus</taxon>
    </lineage>
</organism>
<dbReference type="Proteomes" id="UP000294003">
    <property type="component" value="Unassembled WGS sequence"/>
</dbReference>
<dbReference type="EMBL" id="QJNS01000250">
    <property type="protein sequence ID" value="RYO81470.1"/>
    <property type="molecule type" value="Genomic_DNA"/>
</dbReference>
<protein>
    <submittedName>
        <fullName evidence="1">Uncharacterized protein</fullName>
    </submittedName>
</protein>
<keyword evidence="2" id="KW-1185">Reference proteome</keyword>
<evidence type="ECO:0000313" key="1">
    <source>
        <dbReference type="EMBL" id="RYO81470.1"/>
    </source>
</evidence>
<reference evidence="1 2" key="1">
    <citation type="submission" date="2018-06" db="EMBL/GenBank/DDBJ databases">
        <title>Complete Genomes of Monosporascus.</title>
        <authorList>
            <person name="Robinson A.J."/>
            <person name="Natvig D.O."/>
        </authorList>
    </citation>
    <scope>NUCLEOTIDE SEQUENCE [LARGE SCALE GENOMIC DNA]</scope>
    <source>
        <strain evidence="1 2">CBS 609.92</strain>
    </source>
</reference>
<accession>A0ABY0H0N5</accession>
<proteinExistence type="predicted"/>
<gene>
    <name evidence="1" type="ORF">DL762_007099</name>
</gene>